<evidence type="ECO:0000259" key="3">
    <source>
        <dbReference type="PROSITE" id="PS51677"/>
    </source>
</evidence>
<dbReference type="InterPro" id="IPR002509">
    <property type="entry name" value="NODB_dom"/>
</dbReference>
<dbReference type="RefSeq" id="WP_204501190.1">
    <property type="nucleotide sequence ID" value="NZ_JAFBDR010000019.1"/>
</dbReference>
<dbReference type="Proteomes" id="UP001296943">
    <property type="component" value="Unassembled WGS sequence"/>
</dbReference>
<dbReference type="PROSITE" id="PS51677">
    <property type="entry name" value="NODB"/>
    <property type="match status" value="1"/>
</dbReference>
<name>A0ABS2N3E3_9BACI</name>
<gene>
    <name evidence="4" type="ORF">JOC48_003173</name>
</gene>
<dbReference type="PANTHER" id="PTHR34216">
    <property type="match status" value="1"/>
</dbReference>
<comment type="subcellular location">
    <subcellularLocation>
        <location evidence="1">Secreted</location>
    </subcellularLocation>
</comment>
<proteinExistence type="predicted"/>
<dbReference type="Pfam" id="PF01522">
    <property type="entry name" value="Polysacc_deac_1"/>
    <property type="match status" value="1"/>
</dbReference>
<dbReference type="PANTHER" id="PTHR34216:SF3">
    <property type="entry name" value="POLY-BETA-1,6-N-ACETYL-D-GLUCOSAMINE N-DEACETYLASE"/>
    <property type="match status" value="1"/>
</dbReference>
<organism evidence="4 5">
    <name type="scientific">Aquibacillus albus</name>
    <dbReference type="NCBI Taxonomy" id="1168171"/>
    <lineage>
        <taxon>Bacteria</taxon>
        <taxon>Bacillati</taxon>
        <taxon>Bacillota</taxon>
        <taxon>Bacilli</taxon>
        <taxon>Bacillales</taxon>
        <taxon>Bacillaceae</taxon>
        <taxon>Aquibacillus</taxon>
    </lineage>
</organism>
<accession>A0ABS2N3E3</accession>
<reference evidence="4 5" key="1">
    <citation type="submission" date="2021-01" db="EMBL/GenBank/DDBJ databases">
        <title>Genomic Encyclopedia of Type Strains, Phase IV (KMG-IV): sequencing the most valuable type-strain genomes for metagenomic binning, comparative biology and taxonomic classification.</title>
        <authorList>
            <person name="Goeker M."/>
        </authorList>
    </citation>
    <scope>NUCLEOTIDE SEQUENCE [LARGE SCALE GENOMIC DNA]</scope>
    <source>
        <strain evidence="4 5">DSM 23711</strain>
    </source>
</reference>
<evidence type="ECO:0000313" key="4">
    <source>
        <dbReference type="EMBL" id="MBM7572642.1"/>
    </source>
</evidence>
<feature type="domain" description="NodB homology" evidence="3">
    <location>
        <begin position="118"/>
        <end position="292"/>
    </location>
</feature>
<evidence type="ECO:0000256" key="1">
    <source>
        <dbReference type="ARBA" id="ARBA00004613"/>
    </source>
</evidence>
<evidence type="ECO:0000256" key="2">
    <source>
        <dbReference type="ARBA" id="ARBA00022729"/>
    </source>
</evidence>
<protein>
    <submittedName>
        <fullName evidence="4">Peptidoglycan/xylan/chitin deacetylase (PgdA/CDA1 family)</fullName>
    </submittedName>
</protein>
<dbReference type="InterPro" id="IPR051398">
    <property type="entry name" value="Polysacch_Deacetylase"/>
</dbReference>
<dbReference type="SUPFAM" id="SSF88713">
    <property type="entry name" value="Glycoside hydrolase/deacetylase"/>
    <property type="match status" value="1"/>
</dbReference>
<dbReference type="EMBL" id="JAFBDR010000019">
    <property type="protein sequence ID" value="MBM7572642.1"/>
    <property type="molecule type" value="Genomic_DNA"/>
</dbReference>
<dbReference type="InterPro" id="IPR011330">
    <property type="entry name" value="Glyco_hydro/deAcase_b/a-brl"/>
</dbReference>
<keyword evidence="2" id="KW-0732">Signal</keyword>
<evidence type="ECO:0000313" key="5">
    <source>
        <dbReference type="Proteomes" id="UP001296943"/>
    </source>
</evidence>
<dbReference type="Gene3D" id="3.20.20.370">
    <property type="entry name" value="Glycoside hydrolase/deacetylase"/>
    <property type="match status" value="1"/>
</dbReference>
<comment type="caution">
    <text evidence="4">The sequence shown here is derived from an EMBL/GenBank/DDBJ whole genome shotgun (WGS) entry which is preliminary data.</text>
</comment>
<sequence length="292" mass="33778">MKKWVMAIILLFIIVYLVSIKIDQANEAAQDMYKQDFTITGQGCLVLNYHRIRSSKKLVKAFDKLVTAYTKDPELLLYSVYEDEFKEHLHYLKKNGFHFVTPDDINQFIKNEASLPNKCALVTFDDADVSVYEHAFPILIENQIPFTLFIITGEVGNADFKGLELATWSQIEEMKDTGLATIGTHTHDMHYLEKNNNPPFLSLDKMDDFRQDTQATIVTVEEKLDFTPIYYAYPFGFGMPESDDILLESGYELIFTLRPGTVQKSDPAFFMKRVLVTKESWQEVVDWVENNY</sequence>
<keyword evidence="5" id="KW-1185">Reference proteome</keyword>